<name>A0A849L096_9RHOB</name>
<dbReference type="CDD" id="cd01948">
    <property type="entry name" value="EAL"/>
    <property type="match status" value="1"/>
</dbReference>
<gene>
    <name evidence="2" type="ORF">HMH01_04220</name>
</gene>
<dbReference type="GO" id="GO:0071111">
    <property type="term" value="F:cyclic-guanylate-specific phosphodiesterase activity"/>
    <property type="evidence" value="ECO:0007669"/>
    <property type="project" value="InterPro"/>
</dbReference>
<organism evidence="2 3">
    <name type="scientific">Halovulum dunhuangense</name>
    <dbReference type="NCBI Taxonomy" id="1505036"/>
    <lineage>
        <taxon>Bacteria</taxon>
        <taxon>Pseudomonadati</taxon>
        <taxon>Pseudomonadota</taxon>
        <taxon>Alphaproteobacteria</taxon>
        <taxon>Rhodobacterales</taxon>
        <taxon>Paracoccaceae</taxon>
        <taxon>Halovulum</taxon>
    </lineage>
</organism>
<keyword evidence="3" id="KW-1185">Reference proteome</keyword>
<dbReference type="InterPro" id="IPR001633">
    <property type="entry name" value="EAL_dom"/>
</dbReference>
<dbReference type="Pfam" id="PF00563">
    <property type="entry name" value="EAL"/>
    <property type="match status" value="1"/>
</dbReference>
<dbReference type="AlphaFoldDB" id="A0A849L096"/>
<comment type="caution">
    <text evidence="2">The sequence shown here is derived from an EMBL/GenBank/DDBJ whole genome shotgun (WGS) entry which is preliminary data.</text>
</comment>
<evidence type="ECO:0000313" key="2">
    <source>
        <dbReference type="EMBL" id="NNU79640.1"/>
    </source>
</evidence>
<dbReference type="SUPFAM" id="SSF141868">
    <property type="entry name" value="EAL domain-like"/>
    <property type="match status" value="1"/>
</dbReference>
<accession>A0A849L096</accession>
<dbReference type="EMBL" id="JABFBC010000001">
    <property type="protein sequence ID" value="NNU79640.1"/>
    <property type="molecule type" value="Genomic_DNA"/>
</dbReference>
<dbReference type="PANTHER" id="PTHR33121:SF79">
    <property type="entry name" value="CYCLIC DI-GMP PHOSPHODIESTERASE PDED-RELATED"/>
    <property type="match status" value="1"/>
</dbReference>
<proteinExistence type="predicted"/>
<feature type="domain" description="EAL" evidence="1">
    <location>
        <begin position="8"/>
        <end position="258"/>
    </location>
</feature>
<evidence type="ECO:0000313" key="3">
    <source>
        <dbReference type="Proteomes" id="UP000572377"/>
    </source>
</evidence>
<dbReference type="RefSeq" id="WP_171322785.1">
    <property type="nucleotide sequence ID" value="NZ_JABFBC010000001.1"/>
</dbReference>
<dbReference type="InterPro" id="IPR035919">
    <property type="entry name" value="EAL_sf"/>
</dbReference>
<protein>
    <submittedName>
        <fullName evidence="2">EAL domain-containing protein</fullName>
    </submittedName>
</protein>
<dbReference type="SMART" id="SM00052">
    <property type="entry name" value="EAL"/>
    <property type="match status" value="1"/>
</dbReference>
<dbReference type="Gene3D" id="3.20.20.450">
    <property type="entry name" value="EAL domain"/>
    <property type="match status" value="1"/>
</dbReference>
<evidence type="ECO:0000259" key="1">
    <source>
        <dbReference type="PROSITE" id="PS50883"/>
    </source>
</evidence>
<dbReference type="InterPro" id="IPR050706">
    <property type="entry name" value="Cyclic-di-GMP_PDE-like"/>
</dbReference>
<dbReference type="PANTHER" id="PTHR33121">
    <property type="entry name" value="CYCLIC DI-GMP PHOSPHODIESTERASE PDEF"/>
    <property type="match status" value="1"/>
</dbReference>
<reference evidence="2 3" key="1">
    <citation type="submission" date="2020-05" db="EMBL/GenBank/DDBJ databases">
        <title>Gimesia benthica sp. nov., a novel planctomycete isolated from a deep-sea water sample of the Northwest Indian Ocean.</title>
        <authorList>
            <person name="Wang J."/>
            <person name="Ruan C."/>
            <person name="Song L."/>
            <person name="Zhu Y."/>
            <person name="Li A."/>
            <person name="Zheng X."/>
            <person name="Wang L."/>
            <person name="Lu Z."/>
            <person name="Huang Y."/>
            <person name="Du W."/>
            <person name="Zhou Y."/>
            <person name="Huang L."/>
            <person name="Dai X."/>
        </authorList>
    </citation>
    <scope>NUCLEOTIDE SEQUENCE [LARGE SCALE GENOMIC DNA]</scope>
    <source>
        <strain evidence="2 3">YYQ-30</strain>
    </source>
</reference>
<dbReference type="PROSITE" id="PS50883">
    <property type="entry name" value="EAL"/>
    <property type="match status" value="1"/>
</dbReference>
<dbReference type="Proteomes" id="UP000572377">
    <property type="component" value="Unassembled WGS sequence"/>
</dbReference>
<sequence length="260" mass="27981">MATGDADVDSLCALVERALAEGRIVPFFQPVVDARDPCRVIFHEVLLRLRTRGGRLLLPTRFLPAVAGSPLAAALDRLALSAAIATLSARPSIRLSVNVGQTTLDDACWLDLLTEACDRSGDIGYRLIVEMTEHAALLAHPCFGDFIARLRVLGPTRALDDFGAGATGFQILRNHRFDMLKIDGTYGAALSESSDSQVMVQAMVAIARHFEMLTVLEHVETQEDAAMAVALGVDCLQGHHYGRATENIATATLNMSVGRA</sequence>